<dbReference type="InterPro" id="IPR004843">
    <property type="entry name" value="Calcineurin-like_PHP"/>
</dbReference>
<protein>
    <submittedName>
        <fullName evidence="2">Exonuclease SbcCD subunit D</fullName>
    </submittedName>
</protein>
<gene>
    <name evidence="2" type="ORF">GX302_05625</name>
</gene>
<dbReference type="GO" id="GO:0004527">
    <property type="term" value="F:exonuclease activity"/>
    <property type="evidence" value="ECO:0007669"/>
    <property type="project" value="UniProtKB-KW"/>
</dbReference>
<dbReference type="EMBL" id="JAAYQL010000029">
    <property type="protein sequence ID" value="NLK32320.1"/>
    <property type="molecule type" value="Genomic_DNA"/>
</dbReference>
<reference evidence="2 3" key="1">
    <citation type="journal article" date="2020" name="Biotechnol. Biofuels">
        <title>New insights from the biogas microbiome by comprehensive genome-resolved metagenomics of nearly 1600 species originating from multiple anaerobic digesters.</title>
        <authorList>
            <person name="Campanaro S."/>
            <person name="Treu L."/>
            <person name="Rodriguez-R L.M."/>
            <person name="Kovalovszki A."/>
            <person name="Ziels R.M."/>
            <person name="Maus I."/>
            <person name="Zhu X."/>
            <person name="Kougias P.G."/>
            <person name="Basile A."/>
            <person name="Luo G."/>
            <person name="Schluter A."/>
            <person name="Konstantinidis K.T."/>
            <person name="Angelidaki I."/>
        </authorList>
    </citation>
    <scope>NUCLEOTIDE SEQUENCE [LARGE SCALE GENOMIC DNA]</scope>
    <source>
        <strain evidence="2">AS22ysBPME_46</strain>
    </source>
</reference>
<comment type="caution">
    <text evidence="2">The sequence shown here is derived from an EMBL/GenBank/DDBJ whole genome shotgun (WGS) entry which is preliminary data.</text>
</comment>
<organism evidence="2 3">
    <name type="scientific">Methanosarcina flavescens</name>
    <dbReference type="NCBI Taxonomy" id="1715806"/>
    <lineage>
        <taxon>Archaea</taxon>
        <taxon>Methanobacteriati</taxon>
        <taxon>Methanobacteriota</taxon>
        <taxon>Stenosarchaea group</taxon>
        <taxon>Methanomicrobia</taxon>
        <taxon>Methanosarcinales</taxon>
        <taxon>Methanosarcinaceae</taxon>
        <taxon>Methanosarcina</taxon>
    </lineage>
</organism>
<name>A0A7K4AUT6_9EURY</name>
<dbReference type="InterPro" id="IPR050535">
    <property type="entry name" value="DNA_Repair-Maintenance_Comp"/>
</dbReference>
<keyword evidence="2" id="KW-0540">Nuclease</keyword>
<keyword evidence="2" id="KW-0269">Exonuclease</keyword>
<dbReference type="AlphaFoldDB" id="A0A7K4AUT6"/>
<evidence type="ECO:0000313" key="3">
    <source>
        <dbReference type="Proteomes" id="UP000585579"/>
    </source>
</evidence>
<keyword evidence="2" id="KW-0378">Hydrolase</keyword>
<dbReference type="Pfam" id="PF00149">
    <property type="entry name" value="Metallophos"/>
    <property type="match status" value="1"/>
</dbReference>
<evidence type="ECO:0000313" key="2">
    <source>
        <dbReference type="EMBL" id="NLK32320.1"/>
    </source>
</evidence>
<dbReference type="Gene3D" id="3.60.21.10">
    <property type="match status" value="1"/>
</dbReference>
<dbReference type="Proteomes" id="UP000585579">
    <property type="component" value="Unassembled WGS sequence"/>
</dbReference>
<accession>A0A7K4AUT6</accession>
<sequence length="61" mass="7032">MAREIRILHTADTHLGYRQYHSEARRKDFFAAFELVVNDAVEMQVDAVVHAGDLFDSRNPT</sequence>
<feature type="domain" description="Calcineurin-like phosphoesterase" evidence="1">
    <location>
        <begin position="5"/>
        <end position="58"/>
    </location>
</feature>
<dbReference type="PANTHER" id="PTHR30337">
    <property type="entry name" value="COMPONENT OF ATP-DEPENDENT DSDNA EXONUCLEASE"/>
    <property type="match status" value="1"/>
</dbReference>
<dbReference type="PANTHER" id="PTHR30337:SF0">
    <property type="entry name" value="NUCLEASE SBCCD SUBUNIT D"/>
    <property type="match status" value="1"/>
</dbReference>
<dbReference type="InterPro" id="IPR029052">
    <property type="entry name" value="Metallo-depent_PP-like"/>
</dbReference>
<dbReference type="SUPFAM" id="SSF56300">
    <property type="entry name" value="Metallo-dependent phosphatases"/>
    <property type="match status" value="1"/>
</dbReference>
<evidence type="ECO:0000259" key="1">
    <source>
        <dbReference type="Pfam" id="PF00149"/>
    </source>
</evidence>
<proteinExistence type="predicted"/>
<feature type="non-terminal residue" evidence="2">
    <location>
        <position position="61"/>
    </location>
</feature>